<keyword evidence="2" id="KW-1185">Reference proteome</keyword>
<dbReference type="AlphaFoldDB" id="A0A1M6IAU5"/>
<evidence type="ECO:0000313" key="1">
    <source>
        <dbReference type="EMBL" id="SHJ31580.1"/>
    </source>
</evidence>
<gene>
    <name evidence="1" type="ORF">SAMN02745216_01412</name>
</gene>
<protein>
    <submittedName>
        <fullName evidence="1">Uncharacterized protein</fullName>
    </submittedName>
</protein>
<reference evidence="2" key="1">
    <citation type="submission" date="2016-11" db="EMBL/GenBank/DDBJ databases">
        <authorList>
            <person name="Varghese N."/>
            <person name="Submissions S."/>
        </authorList>
    </citation>
    <scope>NUCLEOTIDE SEQUENCE [LARGE SCALE GENOMIC DNA]</scope>
    <source>
        <strain evidence="2">DSM 16219</strain>
    </source>
</reference>
<dbReference type="EMBL" id="FQZU01000006">
    <property type="protein sequence ID" value="SHJ31580.1"/>
    <property type="molecule type" value="Genomic_DNA"/>
</dbReference>
<accession>A0A1M6IAU5</accession>
<dbReference type="RefSeq" id="WP_073474397.1">
    <property type="nucleotide sequence ID" value="NZ_FQZU01000006.1"/>
</dbReference>
<proteinExistence type="predicted"/>
<name>A0A1M6IAU5_9BACT</name>
<organism evidence="1 2">
    <name type="scientific">Desulfatibacillum alkenivorans DSM 16219</name>
    <dbReference type="NCBI Taxonomy" id="1121393"/>
    <lineage>
        <taxon>Bacteria</taxon>
        <taxon>Pseudomonadati</taxon>
        <taxon>Thermodesulfobacteriota</taxon>
        <taxon>Desulfobacteria</taxon>
        <taxon>Desulfobacterales</taxon>
        <taxon>Desulfatibacillaceae</taxon>
        <taxon>Desulfatibacillum</taxon>
    </lineage>
</organism>
<dbReference type="STRING" id="1121393.SAMN02745216_01412"/>
<sequence>MSIKTAFINAFFIRLGAACFRENNPKQKKGLAAAPNARPMLDLVFGIQYHFSTVLFTMIKSSCSRQDIVDPGLFLSSKVAP</sequence>
<dbReference type="Proteomes" id="UP000183994">
    <property type="component" value="Unassembled WGS sequence"/>
</dbReference>
<evidence type="ECO:0000313" key="2">
    <source>
        <dbReference type="Proteomes" id="UP000183994"/>
    </source>
</evidence>